<gene>
    <name evidence="1" type="ORF">K3G42_002082</name>
</gene>
<keyword evidence="2" id="KW-1185">Reference proteome</keyword>
<comment type="caution">
    <text evidence="1">The sequence shown here is derived from an EMBL/GenBank/DDBJ whole genome shotgun (WGS) entry which is preliminary data.</text>
</comment>
<dbReference type="EMBL" id="CM037626">
    <property type="protein sequence ID" value="KAH8011564.1"/>
    <property type="molecule type" value="Genomic_DNA"/>
</dbReference>
<organism evidence="1 2">
    <name type="scientific">Sphaerodactylus townsendi</name>
    <dbReference type="NCBI Taxonomy" id="933632"/>
    <lineage>
        <taxon>Eukaryota</taxon>
        <taxon>Metazoa</taxon>
        <taxon>Chordata</taxon>
        <taxon>Craniata</taxon>
        <taxon>Vertebrata</taxon>
        <taxon>Euteleostomi</taxon>
        <taxon>Lepidosauria</taxon>
        <taxon>Squamata</taxon>
        <taxon>Bifurcata</taxon>
        <taxon>Gekkota</taxon>
        <taxon>Sphaerodactylidae</taxon>
        <taxon>Sphaerodactylus</taxon>
    </lineage>
</organism>
<proteinExistence type="predicted"/>
<sequence>MQHLSSLKNPYEKEHNVGPVRLWLTLLKSCLTMTHRTTRVPGPLQHLRRVQRTPRGGVDFGKARLLWGQRKPSGSLFLSQHNVLNGGELEGWSPFTPVVKHEGQRG</sequence>
<dbReference type="Proteomes" id="UP000827872">
    <property type="component" value="Linkage Group LG13"/>
</dbReference>
<name>A0ACB8FXG8_9SAUR</name>
<accession>A0ACB8FXG8</accession>
<evidence type="ECO:0000313" key="2">
    <source>
        <dbReference type="Proteomes" id="UP000827872"/>
    </source>
</evidence>
<protein>
    <submittedName>
        <fullName evidence="1">Uncharacterized protein</fullName>
    </submittedName>
</protein>
<reference evidence="1" key="1">
    <citation type="submission" date="2021-08" db="EMBL/GenBank/DDBJ databases">
        <title>The first chromosome-level gecko genome reveals the dynamic sex chromosomes of Neotropical dwarf geckos (Sphaerodactylidae: Sphaerodactylus).</title>
        <authorList>
            <person name="Pinto B.J."/>
            <person name="Keating S.E."/>
            <person name="Gamble T."/>
        </authorList>
    </citation>
    <scope>NUCLEOTIDE SEQUENCE</scope>
    <source>
        <strain evidence="1">TG3544</strain>
    </source>
</reference>
<evidence type="ECO:0000313" key="1">
    <source>
        <dbReference type="EMBL" id="KAH8011564.1"/>
    </source>
</evidence>